<organism evidence="2 3">
    <name type="scientific">Paenibacillus chitinolyticus</name>
    <dbReference type="NCBI Taxonomy" id="79263"/>
    <lineage>
        <taxon>Bacteria</taxon>
        <taxon>Bacillati</taxon>
        <taxon>Bacillota</taxon>
        <taxon>Bacilli</taxon>
        <taxon>Bacillales</taxon>
        <taxon>Paenibacillaceae</taxon>
        <taxon>Paenibacillus</taxon>
    </lineage>
</organism>
<dbReference type="Proteomes" id="UP001527202">
    <property type="component" value="Unassembled WGS sequence"/>
</dbReference>
<feature type="transmembrane region" description="Helical" evidence="1">
    <location>
        <begin position="5"/>
        <end position="23"/>
    </location>
</feature>
<protein>
    <submittedName>
        <fullName evidence="2">Uncharacterized protein</fullName>
    </submittedName>
</protein>
<dbReference type="GeneID" id="95378998"/>
<dbReference type="RefSeq" id="WP_156972814.1">
    <property type="nucleotide sequence ID" value="NZ_CP026520.1"/>
</dbReference>
<keyword evidence="1" id="KW-1133">Transmembrane helix</keyword>
<evidence type="ECO:0000256" key="1">
    <source>
        <dbReference type="SAM" id="Phobius"/>
    </source>
</evidence>
<reference evidence="2 3" key="1">
    <citation type="submission" date="2022-05" db="EMBL/GenBank/DDBJ databases">
        <title>Genome Sequencing of Bee-Associated Microbes.</title>
        <authorList>
            <person name="Dunlap C."/>
        </authorList>
    </citation>
    <scope>NUCLEOTIDE SEQUENCE [LARGE SCALE GENOMIC DNA]</scope>
    <source>
        <strain evidence="2 3">NRRL B-23120</strain>
    </source>
</reference>
<evidence type="ECO:0000313" key="2">
    <source>
        <dbReference type="EMBL" id="MCY9595856.1"/>
    </source>
</evidence>
<keyword evidence="1" id="KW-0472">Membrane</keyword>
<feature type="transmembrane region" description="Helical" evidence="1">
    <location>
        <begin position="29"/>
        <end position="49"/>
    </location>
</feature>
<keyword evidence="1" id="KW-0812">Transmembrane</keyword>
<dbReference type="EMBL" id="JAMDMJ010000008">
    <property type="protein sequence ID" value="MCY9595856.1"/>
    <property type="molecule type" value="Genomic_DNA"/>
</dbReference>
<keyword evidence="3" id="KW-1185">Reference proteome</keyword>
<evidence type="ECO:0000313" key="3">
    <source>
        <dbReference type="Proteomes" id="UP001527202"/>
    </source>
</evidence>
<comment type="caution">
    <text evidence="2">The sequence shown here is derived from an EMBL/GenBank/DDBJ whole genome shotgun (WGS) entry which is preliminary data.</text>
</comment>
<accession>A0ABT4FBS9</accession>
<gene>
    <name evidence="2" type="ORF">M5X16_08730</name>
</gene>
<sequence>MLNKLLSVGSVIFGVGLIGLNYSDSPDTGDAIALVVGAACVIAGIVGFFRADA</sequence>
<proteinExistence type="predicted"/>
<name>A0ABT4FBS9_9BACL</name>